<sequence length="280" mass="30873">MSAAVAHGAPDVSGVVDLDLLQGELDAARGQVEMWCAQRELSMKEAVAAHKTNMMEAEEQYVRLVEKEKDLAASGEEAQRRKEYERGELEALREEAAQAKELGEGLPQQLQALREQVRREEQELEGKVRALEGEEAVERRTLDAHLTAVAAYGDRLGLRFEIGDAEDLKFFFRNVDPNAHAREFMVAVRVRASGGYELTDADPDVEALTALLEECNKNDNLSKFVRGARAEFRKLVAADEVRAAAARAAEEAKKMPPLPAVALEPAPTPLRALGEDMVPL</sequence>
<evidence type="ECO:0000256" key="6">
    <source>
        <dbReference type="ARBA" id="ARBA00023054"/>
    </source>
</evidence>
<evidence type="ECO:0000256" key="9">
    <source>
        <dbReference type="RuleBase" id="RU367150"/>
    </source>
</evidence>
<proteinExistence type="inferred from homology"/>
<evidence type="ECO:0000256" key="2">
    <source>
        <dbReference type="ARBA" id="ARBA00006379"/>
    </source>
</evidence>
<name>A0A7S0D220_MICPS</name>
<dbReference type="PANTHER" id="PTHR14281:SF0">
    <property type="entry name" value="KINETOCHORE PROTEIN SPC25"/>
    <property type="match status" value="1"/>
</dbReference>
<keyword evidence="9" id="KW-0995">Kinetochore</keyword>
<evidence type="ECO:0000313" key="12">
    <source>
        <dbReference type="EMBL" id="CAD8440620.1"/>
    </source>
</evidence>
<dbReference type="InterPro" id="IPR013255">
    <property type="entry name" value="Spc25_C"/>
</dbReference>
<evidence type="ECO:0000256" key="5">
    <source>
        <dbReference type="ARBA" id="ARBA00022776"/>
    </source>
</evidence>
<protein>
    <recommendedName>
        <fullName evidence="9">Kinetochore protein SPC25</fullName>
    </recommendedName>
</protein>
<dbReference type="GO" id="GO:0005634">
    <property type="term" value="C:nucleus"/>
    <property type="evidence" value="ECO:0007669"/>
    <property type="project" value="UniProtKB-SubCell"/>
</dbReference>
<keyword evidence="9" id="KW-0539">Nucleus</keyword>
<comment type="subunit">
    <text evidence="9">Component of the NDC80 complex.</text>
</comment>
<evidence type="ECO:0000256" key="10">
    <source>
        <dbReference type="SAM" id="Coils"/>
    </source>
</evidence>
<organism evidence="12">
    <name type="scientific">Micromonas pusilla</name>
    <name type="common">Picoplanktonic green alga</name>
    <name type="synonym">Chromulina pusilla</name>
    <dbReference type="NCBI Taxonomy" id="38833"/>
    <lineage>
        <taxon>Eukaryota</taxon>
        <taxon>Viridiplantae</taxon>
        <taxon>Chlorophyta</taxon>
        <taxon>Mamiellophyceae</taxon>
        <taxon>Mamiellales</taxon>
        <taxon>Mamiellaceae</taxon>
        <taxon>Micromonas</taxon>
    </lineage>
</organism>
<dbReference type="FunFam" id="3.30.457.50:FF:000001">
    <property type="entry name" value="Probable kinetochore protein spc25"/>
    <property type="match status" value="1"/>
</dbReference>
<keyword evidence="8 9" id="KW-0137">Centromere</keyword>
<evidence type="ECO:0000256" key="3">
    <source>
        <dbReference type="ARBA" id="ARBA00022454"/>
    </source>
</evidence>
<dbReference type="Gene3D" id="3.30.457.50">
    <property type="entry name" value="Chromosome segregation protein Spc25"/>
    <property type="match status" value="1"/>
</dbReference>
<evidence type="ECO:0000259" key="11">
    <source>
        <dbReference type="Pfam" id="PF08234"/>
    </source>
</evidence>
<reference evidence="12" key="1">
    <citation type="submission" date="2021-01" db="EMBL/GenBank/DDBJ databases">
        <authorList>
            <person name="Corre E."/>
            <person name="Pelletier E."/>
            <person name="Niang G."/>
            <person name="Scheremetjew M."/>
            <person name="Finn R."/>
            <person name="Kale V."/>
            <person name="Holt S."/>
            <person name="Cochrane G."/>
            <person name="Meng A."/>
            <person name="Brown T."/>
            <person name="Cohen L."/>
        </authorList>
    </citation>
    <scope>NUCLEOTIDE SEQUENCE</scope>
    <source>
        <strain evidence="12">CCAC1681</strain>
    </source>
</reference>
<dbReference type="GO" id="GO:0031262">
    <property type="term" value="C:Ndc80 complex"/>
    <property type="evidence" value="ECO:0007669"/>
    <property type="project" value="InterPro"/>
</dbReference>
<keyword evidence="6 10" id="KW-0175">Coiled coil</keyword>
<dbReference type="CDD" id="cd23784">
    <property type="entry name" value="RWD_Spc25"/>
    <property type="match status" value="1"/>
</dbReference>
<dbReference type="GO" id="GO:0007059">
    <property type="term" value="P:chromosome segregation"/>
    <property type="evidence" value="ECO:0007669"/>
    <property type="project" value="InterPro"/>
</dbReference>
<comment type="similarity">
    <text evidence="2 9">Belongs to the SPC25 family.</text>
</comment>
<keyword evidence="3 9" id="KW-0158">Chromosome</keyword>
<evidence type="ECO:0000256" key="4">
    <source>
        <dbReference type="ARBA" id="ARBA00022618"/>
    </source>
</evidence>
<evidence type="ECO:0000256" key="8">
    <source>
        <dbReference type="ARBA" id="ARBA00023328"/>
    </source>
</evidence>
<dbReference type="Pfam" id="PF08234">
    <property type="entry name" value="Spindle_Spc25"/>
    <property type="match status" value="1"/>
</dbReference>
<keyword evidence="4 9" id="KW-0132">Cell division</keyword>
<comment type="subcellular location">
    <subcellularLocation>
        <location evidence="1">Chromosome</location>
        <location evidence="1">Centromere</location>
    </subcellularLocation>
    <subcellularLocation>
        <location evidence="9">Nucleus</location>
    </subcellularLocation>
    <subcellularLocation>
        <location evidence="9">Chromosome</location>
        <location evidence="9">Centromere</location>
        <location evidence="9">Kinetochore</location>
    </subcellularLocation>
</comment>
<dbReference type="InterPro" id="IPR045143">
    <property type="entry name" value="Spc25"/>
</dbReference>
<evidence type="ECO:0000256" key="7">
    <source>
        <dbReference type="ARBA" id="ARBA00023306"/>
    </source>
</evidence>
<keyword evidence="5 9" id="KW-0498">Mitosis</keyword>
<dbReference type="AlphaFoldDB" id="A0A7S0D220"/>
<accession>A0A7S0D220</accession>
<dbReference type="GO" id="GO:0051301">
    <property type="term" value="P:cell division"/>
    <property type="evidence" value="ECO:0007669"/>
    <property type="project" value="UniProtKB-UniRule"/>
</dbReference>
<gene>
    <name evidence="12" type="ORF">MSP1401_LOCUS6414</name>
</gene>
<feature type="coiled-coil region" evidence="10">
    <location>
        <begin position="47"/>
        <end position="134"/>
    </location>
</feature>
<dbReference type="PANTHER" id="PTHR14281">
    <property type="entry name" value="KINETOCHORE PROTEIN SPC25-RELATED"/>
    <property type="match status" value="1"/>
</dbReference>
<evidence type="ECO:0000256" key="1">
    <source>
        <dbReference type="ARBA" id="ARBA00004584"/>
    </source>
</evidence>
<comment type="function">
    <text evidence="9">Acts as a component of the essential kinetochore-associated NDC80 complex, which is required for chromosome segregation and spindle checkpoint activity.</text>
</comment>
<dbReference type="EMBL" id="HBEN01007797">
    <property type="protein sequence ID" value="CAD8440620.1"/>
    <property type="molecule type" value="Transcribed_RNA"/>
</dbReference>
<feature type="domain" description="Chromosome segregation protein Spc25 C-terminal" evidence="11">
    <location>
        <begin position="164"/>
        <end position="233"/>
    </location>
</feature>
<keyword evidence="7 9" id="KW-0131">Cell cycle</keyword>